<protein>
    <recommendedName>
        <fullName evidence="3">Tetratricopeptide repeat protein</fullName>
    </recommendedName>
</protein>
<dbReference type="Proteomes" id="UP001500016">
    <property type="component" value="Unassembled WGS sequence"/>
</dbReference>
<dbReference type="InterPro" id="IPR011990">
    <property type="entry name" value="TPR-like_helical_dom_sf"/>
</dbReference>
<name>A0ABN2W128_9ACTN</name>
<evidence type="ECO:0008006" key="3">
    <source>
        <dbReference type="Google" id="ProtNLM"/>
    </source>
</evidence>
<gene>
    <name evidence="1" type="ORF">GCM10009801_38590</name>
</gene>
<dbReference type="SUPFAM" id="SSF48452">
    <property type="entry name" value="TPR-like"/>
    <property type="match status" value="1"/>
</dbReference>
<organism evidence="1 2">
    <name type="scientific">Streptomyces albiaxialis</name>
    <dbReference type="NCBI Taxonomy" id="329523"/>
    <lineage>
        <taxon>Bacteria</taxon>
        <taxon>Bacillati</taxon>
        <taxon>Actinomycetota</taxon>
        <taxon>Actinomycetes</taxon>
        <taxon>Kitasatosporales</taxon>
        <taxon>Streptomycetaceae</taxon>
        <taxon>Streptomyces</taxon>
    </lineage>
</organism>
<keyword evidence="2" id="KW-1185">Reference proteome</keyword>
<dbReference type="EMBL" id="BAAAPE010000009">
    <property type="protein sequence ID" value="GAA2080355.1"/>
    <property type="molecule type" value="Genomic_DNA"/>
</dbReference>
<evidence type="ECO:0000313" key="2">
    <source>
        <dbReference type="Proteomes" id="UP001500016"/>
    </source>
</evidence>
<dbReference type="Gene3D" id="1.25.40.10">
    <property type="entry name" value="Tetratricopeptide repeat domain"/>
    <property type="match status" value="1"/>
</dbReference>
<accession>A0ABN2W128</accession>
<comment type="caution">
    <text evidence="1">The sequence shown here is derived from an EMBL/GenBank/DDBJ whole genome shotgun (WGS) entry which is preliminary data.</text>
</comment>
<reference evidence="1 2" key="1">
    <citation type="journal article" date="2019" name="Int. J. Syst. Evol. Microbiol.">
        <title>The Global Catalogue of Microorganisms (GCM) 10K type strain sequencing project: providing services to taxonomists for standard genome sequencing and annotation.</title>
        <authorList>
            <consortium name="The Broad Institute Genomics Platform"/>
            <consortium name="The Broad Institute Genome Sequencing Center for Infectious Disease"/>
            <person name="Wu L."/>
            <person name="Ma J."/>
        </authorList>
    </citation>
    <scope>NUCLEOTIDE SEQUENCE [LARGE SCALE GENOMIC DNA]</scope>
    <source>
        <strain evidence="1 2">JCM 15478</strain>
    </source>
</reference>
<dbReference type="RefSeq" id="WP_344529735.1">
    <property type="nucleotide sequence ID" value="NZ_BAAAPE010000009.1"/>
</dbReference>
<sequence>MTPPPPPPPPSPFRRLGHGRRIDPALDDEALRTARDALAQGHWTEARGLLLATGEDRDRRGHRCTVLAAAPAAESWAREWRLTEPDSADAAVLLACATALRAARGKRPPDAAREAVATAVRAAPADPTPWLALLLLFRATASPDDCRYAFEELRARHPEHHHAHHLMAAVLAEKGPDVYEFAASAAESAPADSPLALLPVVAHAERHRVLAAARETAPDPTASGHWRDRQAQLYVRAAFNWWLEWGAEDHGPRRLHDLNFLAHAKFHEGRMAEAAALFQRIGPYVTPEPWSYAGDDPRKAFRAAHRTSLGAV</sequence>
<proteinExistence type="predicted"/>
<evidence type="ECO:0000313" key="1">
    <source>
        <dbReference type="EMBL" id="GAA2080355.1"/>
    </source>
</evidence>